<evidence type="ECO:0000256" key="1">
    <source>
        <dbReference type="SAM" id="Coils"/>
    </source>
</evidence>
<keyword evidence="1" id="KW-0175">Coiled coil</keyword>
<dbReference type="EMBL" id="LC553736">
    <property type="protein sequence ID" value="BCG45185.1"/>
    <property type="molecule type" value="Genomic_DNA"/>
</dbReference>
<accession>A0A6J4EG92</accession>
<reference evidence="2 3" key="1">
    <citation type="submission" date="2020-06" db="EMBL/GenBank/DDBJ databases">
        <title>Complete Genome Sequence of Salmonella phage SAP012.</title>
        <authorList>
            <person name="Shahin K."/>
            <person name="Soleimani-Delfan A."/>
            <person name="Barazandeh M."/>
            <person name="Komijani Majid."/>
            <person name="Bao H."/>
            <person name="Zhang L."/>
            <person name="Wang R."/>
        </authorList>
    </citation>
    <scope>NUCLEOTIDE SEQUENCE [LARGE SCALE GENOMIC DNA]</scope>
</reference>
<protein>
    <submittedName>
        <fullName evidence="2">Uncharacterized protein</fullName>
    </submittedName>
</protein>
<evidence type="ECO:0000313" key="2">
    <source>
        <dbReference type="EMBL" id="BCG45185.1"/>
    </source>
</evidence>
<dbReference type="KEGG" id="vg:62682374"/>
<feature type="coiled-coil region" evidence="1">
    <location>
        <begin position="124"/>
        <end position="183"/>
    </location>
</feature>
<dbReference type="RefSeq" id="YP_009999742.1">
    <property type="nucleotide sequence ID" value="NC_053008.1"/>
</dbReference>
<dbReference type="Proteomes" id="UP000505247">
    <property type="component" value="Segment"/>
</dbReference>
<keyword evidence="3" id="KW-1185">Reference proteome</keyword>
<evidence type="ECO:0000313" key="3">
    <source>
        <dbReference type="Proteomes" id="UP000505247"/>
    </source>
</evidence>
<name>A0A6J4EG92_9CAUD</name>
<sequence length="329" mass="37208">MTRELIITELADIIAAVNILLKNDSAVNPGTISKYGREIVSEIGMIPENLIGEIKNVAVTYDNGQKSLPTKITIPWERAEIVVKARDTDTEDLVRRLVDDRFNALVRGTHSKLTNGQLFDKETVDELRLQLDIANNSCAVLQMREAAANNELAEMRDAADRTKRAHQKDIAQLNATIKSLQSINRYTEPTGTVLDAYHTLAKQDEIACRLILKSAINLFPEDCEDLKRIADFDLATYHFNDKPERVKNYIHAMLDNLIAAGTLHQVTRQMMYAMHNEANQVNRPRVEIALRELSPPDRVIAVHDVANKDIERAYKEFRDIVNCEGAIHE</sequence>
<dbReference type="GeneID" id="62682374"/>
<organism evidence="2 3">
    <name type="scientific">Salmonella phage SAP012</name>
    <dbReference type="NCBI Taxonomy" id="2742114"/>
    <lineage>
        <taxon>Viruses</taxon>
        <taxon>Duplodnaviria</taxon>
        <taxon>Heunggongvirae</taxon>
        <taxon>Uroviricota</taxon>
        <taxon>Caudoviricetes</taxon>
        <taxon>Casjensviridae</taxon>
        <taxon>Zhonglingvirus</taxon>
        <taxon>Zhonglingvirus SAP012</taxon>
    </lineage>
</organism>
<proteinExistence type="predicted"/>